<keyword evidence="4" id="KW-1185">Reference proteome</keyword>
<reference evidence="3 4" key="1">
    <citation type="journal article" date="2016" name="Mol. Biol. Evol.">
        <title>Comparative Genomics of Early-Diverging Mushroom-Forming Fungi Provides Insights into the Origins of Lignocellulose Decay Capabilities.</title>
        <authorList>
            <person name="Nagy L.G."/>
            <person name="Riley R."/>
            <person name="Tritt A."/>
            <person name="Adam C."/>
            <person name="Daum C."/>
            <person name="Floudas D."/>
            <person name="Sun H."/>
            <person name="Yadav J.S."/>
            <person name="Pangilinan J."/>
            <person name="Larsson K.H."/>
            <person name="Matsuura K."/>
            <person name="Barry K."/>
            <person name="Labutti K."/>
            <person name="Kuo R."/>
            <person name="Ohm R.A."/>
            <person name="Bhattacharya S.S."/>
            <person name="Shirouzu T."/>
            <person name="Yoshinaga Y."/>
            <person name="Martin F.M."/>
            <person name="Grigoriev I.V."/>
            <person name="Hibbett D.S."/>
        </authorList>
    </citation>
    <scope>NUCLEOTIDE SEQUENCE [LARGE SCALE GENOMIC DNA]</scope>
    <source>
        <strain evidence="3 4">TUFC12733</strain>
    </source>
</reference>
<sequence length="247" mass="25973">MERQSRLAVCTSGIVALLAFAPRIYATPTYVPQRRGGGTNPITDDPATIPTTPPTSNYQNGVPKIAGSEGGFIGLVVGLGVLLIVACLIVWFLLRRRRTRRQKARQSDAGGPAGLGAAYDAKTSFPKPGKGGRNAKKGWIKTGDAYGDEGIELSGGRKGQGPYLASDAAGAFSSASTIRLAPPETYKDPYSSQQASREDLVSPVGQPSPTGEQGDRGEYERVEEAQGQADSPTGGRFAGGTRFRESL</sequence>
<dbReference type="Proteomes" id="UP000076738">
    <property type="component" value="Unassembled WGS sequence"/>
</dbReference>
<feature type="transmembrane region" description="Helical" evidence="2">
    <location>
        <begin position="72"/>
        <end position="94"/>
    </location>
</feature>
<keyword evidence="2" id="KW-0812">Transmembrane</keyword>
<keyword evidence="2" id="KW-0472">Membrane</keyword>
<proteinExistence type="predicted"/>
<evidence type="ECO:0000256" key="2">
    <source>
        <dbReference type="SAM" id="Phobius"/>
    </source>
</evidence>
<dbReference type="OrthoDB" id="10612791at2759"/>
<evidence type="ECO:0000256" key="1">
    <source>
        <dbReference type="SAM" id="MobiDB-lite"/>
    </source>
</evidence>
<feature type="region of interest" description="Disordered" evidence="1">
    <location>
        <begin position="101"/>
        <end position="141"/>
    </location>
</feature>
<protein>
    <submittedName>
        <fullName evidence="3">Uncharacterized protein</fullName>
    </submittedName>
</protein>
<organism evidence="3 4">
    <name type="scientific">Calocera viscosa (strain TUFC12733)</name>
    <dbReference type="NCBI Taxonomy" id="1330018"/>
    <lineage>
        <taxon>Eukaryota</taxon>
        <taxon>Fungi</taxon>
        <taxon>Dikarya</taxon>
        <taxon>Basidiomycota</taxon>
        <taxon>Agaricomycotina</taxon>
        <taxon>Dacrymycetes</taxon>
        <taxon>Dacrymycetales</taxon>
        <taxon>Dacrymycetaceae</taxon>
        <taxon>Calocera</taxon>
    </lineage>
</organism>
<feature type="region of interest" description="Disordered" evidence="1">
    <location>
        <begin position="180"/>
        <end position="247"/>
    </location>
</feature>
<name>A0A167KXW2_CALVF</name>
<evidence type="ECO:0000313" key="3">
    <source>
        <dbReference type="EMBL" id="KZO95129.1"/>
    </source>
</evidence>
<dbReference type="AlphaFoldDB" id="A0A167KXW2"/>
<accession>A0A167KXW2</accession>
<feature type="compositionally biased region" description="Basic and acidic residues" evidence="1">
    <location>
        <begin position="213"/>
        <end position="224"/>
    </location>
</feature>
<evidence type="ECO:0000313" key="4">
    <source>
        <dbReference type="Proteomes" id="UP000076738"/>
    </source>
</evidence>
<keyword evidence="2" id="KW-1133">Transmembrane helix</keyword>
<dbReference type="EMBL" id="KV417290">
    <property type="protein sequence ID" value="KZO95129.1"/>
    <property type="molecule type" value="Genomic_DNA"/>
</dbReference>
<gene>
    <name evidence="3" type="ORF">CALVIDRAFT_538278</name>
</gene>